<dbReference type="OrthoDB" id="5616300at2"/>
<name>A0A2D2B2Z6_9CAUL</name>
<reference evidence="2 3" key="1">
    <citation type="submission" date="2017-10" db="EMBL/GenBank/DDBJ databases">
        <title>Genome sequence of Caulobacter mirabilis FWC38.</title>
        <authorList>
            <person name="Fiebig A."/>
            <person name="Crosson S."/>
        </authorList>
    </citation>
    <scope>NUCLEOTIDE SEQUENCE [LARGE SCALE GENOMIC DNA]</scope>
    <source>
        <strain evidence="2 3">FWC 38</strain>
    </source>
</reference>
<dbReference type="AlphaFoldDB" id="A0A2D2B2Z6"/>
<gene>
    <name evidence="2" type="ORF">CSW64_20615</name>
</gene>
<evidence type="ECO:0000256" key="1">
    <source>
        <dbReference type="SAM" id="SignalP"/>
    </source>
</evidence>
<evidence type="ECO:0000313" key="2">
    <source>
        <dbReference type="EMBL" id="ATQ44618.1"/>
    </source>
</evidence>
<accession>A0A2D2B2Z6</accession>
<proteinExistence type="predicted"/>
<dbReference type="RefSeq" id="WP_099623866.1">
    <property type="nucleotide sequence ID" value="NZ_CP024201.1"/>
</dbReference>
<dbReference type="KEGG" id="cmb:CSW64_20615"/>
<keyword evidence="3" id="KW-1185">Reference proteome</keyword>
<protein>
    <recommendedName>
        <fullName evidence="4">DUF2282 domain-containing protein</fullName>
    </recommendedName>
</protein>
<dbReference type="Proteomes" id="UP000228945">
    <property type="component" value="Chromosome"/>
</dbReference>
<evidence type="ECO:0000313" key="3">
    <source>
        <dbReference type="Proteomes" id="UP000228945"/>
    </source>
</evidence>
<sequence>MTSVRTGLSLAATAAFIAMSVSAPTFARESAPKGETAKVHCYGVNSCKGTSDCKTAKNDCRGQNDCKGHGFKEMTKAQCAAAGGSLTEPK</sequence>
<feature type="signal peptide" evidence="1">
    <location>
        <begin position="1"/>
        <end position="27"/>
    </location>
</feature>
<organism evidence="2 3">
    <name type="scientific">Caulobacter mirabilis</name>
    <dbReference type="NCBI Taxonomy" id="69666"/>
    <lineage>
        <taxon>Bacteria</taxon>
        <taxon>Pseudomonadati</taxon>
        <taxon>Pseudomonadota</taxon>
        <taxon>Alphaproteobacteria</taxon>
        <taxon>Caulobacterales</taxon>
        <taxon>Caulobacteraceae</taxon>
        <taxon>Caulobacter</taxon>
    </lineage>
</organism>
<evidence type="ECO:0008006" key="4">
    <source>
        <dbReference type="Google" id="ProtNLM"/>
    </source>
</evidence>
<dbReference type="EMBL" id="CP024201">
    <property type="protein sequence ID" value="ATQ44618.1"/>
    <property type="molecule type" value="Genomic_DNA"/>
</dbReference>
<feature type="chain" id="PRO_5013642322" description="DUF2282 domain-containing protein" evidence="1">
    <location>
        <begin position="28"/>
        <end position="90"/>
    </location>
</feature>
<keyword evidence="1" id="KW-0732">Signal</keyword>